<organism evidence="2 3">
    <name type="scientific">Arsukibacterium indicum</name>
    <dbReference type="NCBI Taxonomy" id="2848612"/>
    <lineage>
        <taxon>Bacteria</taxon>
        <taxon>Pseudomonadati</taxon>
        <taxon>Pseudomonadota</taxon>
        <taxon>Gammaproteobacteria</taxon>
        <taxon>Chromatiales</taxon>
        <taxon>Chromatiaceae</taxon>
        <taxon>Arsukibacterium</taxon>
    </lineage>
</organism>
<comment type="subcellular location">
    <subcellularLocation>
        <location evidence="1">Cell inner membrane</location>
        <topology evidence="1">Multi-pass membrane protein</topology>
    </subcellularLocation>
</comment>
<keyword evidence="1" id="KW-0443">Lipid metabolism</keyword>
<dbReference type="Proteomes" id="UP000704611">
    <property type="component" value="Unassembled WGS sequence"/>
</dbReference>
<keyword evidence="1" id="KW-0547">Nucleotide-binding</keyword>
<dbReference type="PANTHER" id="PTHR34299:SF1">
    <property type="entry name" value="DIACYLGLYCEROL KINASE"/>
    <property type="match status" value="1"/>
</dbReference>
<feature type="transmembrane region" description="Helical" evidence="1">
    <location>
        <begin position="59"/>
        <end position="76"/>
    </location>
</feature>
<dbReference type="InterPro" id="IPR000829">
    <property type="entry name" value="DAGK"/>
</dbReference>
<keyword evidence="1" id="KW-0067">ATP-binding</keyword>
<accession>A0ABS6MJV1</accession>
<keyword evidence="3" id="KW-1185">Reference proteome</keyword>
<feature type="transmembrane region" description="Helical" evidence="1">
    <location>
        <begin position="97"/>
        <end position="116"/>
    </location>
</feature>
<keyword evidence="1 2" id="KW-0418">Kinase</keyword>
<protein>
    <recommendedName>
        <fullName evidence="1">Diacylglycerol kinase</fullName>
        <ecNumber evidence="1">2.7.1.107</ecNumber>
    </recommendedName>
</protein>
<dbReference type="PANTHER" id="PTHR34299">
    <property type="entry name" value="DIACYLGLYCEROL KINASE"/>
    <property type="match status" value="1"/>
</dbReference>
<dbReference type="EMBL" id="JAHRID010000003">
    <property type="protein sequence ID" value="MBV2129095.1"/>
    <property type="molecule type" value="Genomic_DNA"/>
</dbReference>
<comment type="similarity">
    <text evidence="1">Belongs to the bacterial diacylglycerol kinase family.</text>
</comment>
<reference evidence="2 3" key="1">
    <citation type="submission" date="2021-06" db="EMBL/GenBank/DDBJ databases">
        <title>Rheinheimera indica sp. nov., isolated from deep-sea sediment.</title>
        <authorList>
            <person name="Wang Z."/>
            <person name="Zhang X.-Y."/>
        </authorList>
    </citation>
    <scope>NUCLEOTIDE SEQUENCE [LARGE SCALE GENOMIC DNA]</scope>
    <source>
        <strain evidence="2 3">SM2107</strain>
    </source>
</reference>
<sequence length="118" mass="12895">MKSEAKGLNRLFHASKYSWQGLMAGLKSEAALRQEIAALALLLPVIFWLDISAAERSMLLLSTLLVLIVELLNTAVETVVDRIGDDYHELSGKAKDLASAAVLITLFGAGAIWLMILW</sequence>
<comment type="catalytic activity">
    <reaction evidence="1">
        <text>a 1,2-diacyl-sn-glycerol + ATP = a 1,2-diacyl-sn-glycero-3-phosphate + ADP + H(+)</text>
        <dbReference type="Rhea" id="RHEA:10272"/>
        <dbReference type="ChEBI" id="CHEBI:15378"/>
        <dbReference type="ChEBI" id="CHEBI:17815"/>
        <dbReference type="ChEBI" id="CHEBI:30616"/>
        <dbReference type="ChEBI" id="CHEBI:58608"/>
        <dbReference type="ChEBI" id="CHEBI:456216"/>
        <dbReference type="EC" id="2.7.1.107"/>
    </reaction>
</comment>
<keyword evidence="1" id="KW-0812">Transmembrane</keyword>
<keyword evidence="1" id="KW-0472">Membrane</keyword>
<proteinExistence type="inferred from homology"/>
<dbReference type="CDD" id="cd14264">
    <property type="entry name" value="DAGK_IM"/>
    <property type="match status" value="1"/>
</dbReference>
<dbReference type="EC" id="2.7.1.107" evidence="1"/>
<keyword evidence="1" id="KW-1208">Phospholipid metabolism</keyword>
<evidence type="ECO:0000256" key="1">
    <source>
        <dbReference type="RuleBase" id="RU363065"/>
    </source>
</evidence>
<keyword evidence="1" id="KW-0997">Cell inner membrane</keyword>
<dbReference type="Pfam" id="PF01219">
    <property type="entry name" value="DAGK_prokar"/>
    <property type="match status" value="1"/>
</dbReference>
<keyword evidence="1" id="KW-1003">Cell membrane</keyword>
<evidence type="ECO:0000313" key="2">
    <source>
        <dbReference type="EMBL" id="MBV2129095.1"/>
    </source>
</evidence>
<comment type="caution">
    <text evidence="2">The sequence shown here is derived from an EMBL/GenBank/DDBJ whole genome shotgun (WGS) entry which is preliminary data.</text>
</comment>
<comment type="function">
    <text evidence="1">Catalyzes the ATP-dependent phosphorylation of sn-l,2-diacylglycerol (DAG) to phosphatidic acid. Involved in the recycling of diacylglycerol produced as a by-product during membrane-derived oligosaccharide (MDO) biosynthesis.</text>
</comment>
<keyword evidence="1" id="KW-0808">Transferase</keyword>
<keyword evidence="1" id="KW-1133">Transmembrane helix</keyword>
<gene>
    <name evidence="2" type="ORF">KQY15_08320</name>
</gene>
<evidence type="ECO:0000313" key="3">
    <source>
        <dbReference type="Proteomes" id="UP000704611"/>
    </source>
</evidence>
<dbReference type="GO" id="GO:0016301">
    <property type="term" value="F:kinase activity"/>
    <property type="evidence" value="ECO:0007669"/>
    <property type="project" value="UniProtKB-KW"/>
</dbReference>
<comment type="caution">
    <text evidence="1">Lacks conserved residue(s) required for the propagation of feature annotation.</text>
</comment>
<dbReference type="PROSITE" id="PS01069">
    <property type="entry name" value="DAGK_PROKAR"/>
    <property type="match status" value="1"/>
</dbReference>
<name>A0ABS6MJV1_9GAMM</name>
<dbReference type="InterPro" id="IPR033718">
    <property type="entry name" value="DAGK_prok"/>
</dbReference>